<dbReference type="InterPro" id="IPR013783">
    <property type="entry name" value="Ig-like_fold"/>
</dbReference>
<evidence type="ECO:0000256" key="2">
    <source>
        <dbReference type="SAM" id="Phobius"/>
    </source>
</evidence>
<feature type="transmembrane region" description="Helical" evidence="2">
    <location>
        <begin position="225"/>
        <end position="242"/>
    </location>
</feature>
<keyword evidence="2" id="KW-1133">Transmembrane helix</keyword>
<sequence>MKLRKIFASFVLVFLLAPLVEVGQREVRAIENPETATFVLHKRVFDDNMPEYKENTGLEMPDFGGRALNGAGFTVYDVTAKYHAALVGKTQAEAIAAVIDEYNDDAVGFTKVGNEQFTADPEGTTKFVDLPLYSNDIDAAYLFVETTTPTNLNIVQNAIPVLVSLPIEDPTNEGQSLTTINLYPKNVSREEPKPTPKPEPKPEPKPTPKPKPPGRLPQTGEAKTMIGLFGVLIVGTVSIIWFKRNSSKKTN</sequence>
<reference evidence="4" key="2">
    <citation type="submission" date="2021-04" db="EMBL/GenBank/DDBJ databases">
        <authorList>
            <person name="Gilroy R."/>
        </authorList>
    </citation>
    <scope>NUCLEOTIDE SEQUENCE</scope>
    <source>
        <strain evidence="4">CHK172-16539</strain>
    </source>
</reference>
<dbReference type="EMBL" id="DXBN01000219">
    <property type="protein sequence ID" value="HIZ54166.1"/>
    <property type="molecule type" value="Genomic_DNA"/>
</dbReference>
<keyword evidence="2" id="KW-0812">Transmembrane</keyword>
<reference evidence="4" key="1">
    <citation type="journal article" date="2021" name="PeerJ">
        <title>Extensive microbial diversity within the chicken gut microbiome revealed by metagenomics and culture.</title>
        <authorList>
            <person name="Gilroy R."/>
            <person name="Ravi A."/>
            <person name="Getino M."/>
            <person name="Pursley I."/>
            <person name="Horton D.L."/>
            <person name="Alikhan N.F."/>
            <person name="Baker D."/>
            <person name="Gharbi K."/>
            <person name="Hall N."/>
            <person name="Watson M."/>
            <person name="Adriaenssens E.M."/>
            <person name="Foster-Nyarko E."/>
            <person name="Jarju S."/>
            <person name="Secka A."/>
            <person name="Antonio M."/>
            <person name="Oren A."/>
            <person name="Chaudhuri R.R."/>
            <person name="La Ragione R."/>
            <person name="Hildebrand F."/>
            <person name="Pallen M.J."/>
        </authorList>
    </citation>
    <scope>NUCLEOTIDE SEQUENCE</scope>
    <source>
        <strain evidence="4">CHK172-16539</strain>
    </source>
</reference>
<protein>
    <submittedName>
        <fullName evidence="4">LPXTG cell wall anchor domain-containing protein</fullName>
    </submittedName>
</protein>
<dbReference type="Pfam" id="PF16555">
    <property type="entry name" value="GramPos_pilinD1"/>
    <property type="match status" value="1"/>
</dbReference>
<proteinExistence type="predicted"/>
<dbReference type="InterPro" id="IPR032364">
    <property type="entry name" value="GramPos_pilinD1_N"/>
</dbReference>
<feature type="compositionally biased region" description="Basic and acidic residues" evidence="1">
    <location>
        <begin position="187"/>
        <end position="206"/>
    </location>
</feature>
<accession>A0A9D2F9A8</accession>
<keyword evidence="2" id="KW-0472">Membrane</keyword>
<organism evidence="4 5">
    <name type="scientific">Candidatus Enterococcus avicola</name>
    <dbReference type="NCBI Taxonomy" id="2838561"/>
    <lineage>
        <taxon>Bacteria</taxon>
        <taxon>Bacillati</taxon>
        <taxon>Bacillota</taxon>
        <taxon>Bacilli</taxon>
        <taxon>Lactobacillales</taxon>
        <taxon>Enterococcaceae</taxon>
        <taxon>Enterococcus</taxon>
    </lineage>
</organism>
<name>A0A9D2F9A8_9ENTE</name>
<evidence type="ECO:0000313" key="4">
    <source>
        <dbReference type="EMBL" id="HIZ54166.1"/>
    </source>
</evidence>
<gene>
    <name evidence="4" type="ORF">IAA20_09510</name>
</gene>
<evidence type="ECO:0000313" key="5">
    <source>
        <dbReference type="Proteomes" id="UP000824063"/>
    </source>
</evidence>
<comment type="caution">
    <text evidence="4">The sequence shown here is derived from an EMBL/GenBank/DDBJ whole genome shotgun (WGS) entry which is preliminary data.</text>
</comment>
<evidence type="ECO:0000259" key="3">
    <source>
        <dbReference type="Pfam" id="PF16555"/>
    </source>
</evidence>
<dbReference type="NCBIfam" id="TIGR01167">
    <property type="entry name" value="LPXTG_anchor"/>
    <property type="match status" value="1"/>
</dbReference>
<evidence type="ECO:0000256" key="1">
    <source>
        <dbReference type="SAM" id="MobiDB-lite"/>
    </source>
</evidence>
<feature type="domain" description="Gram-positive pilin subunit D1 N-terminal" evidence="3">
    <location>
        <begin position="34"/>
        <end position="187"/>
    </location>
</feature>
<dbReference type="Proteomes" id="UP000824063">
    <property type="component" value="Unassembled WGS sequence"/>
</dbReference>
<dbReference type="AlphaFoldDB" id="A0A9D2F9A8"/>
<dbReference type="Gene3D" id="2.60.40.10">
    <property type="entry name" value="Immunoglobulins"/>
    <property type="match status" value="1"/>
</dbReference>
<feature type="region of interest" description="Disordered" evidence="1">
    <location>
        <begin position="173"/>
        <end position="221"/>
    </location>
</feature>